<proteinExistence type="predicted"/>
<dbReference type="InterPro" id="IPR015067">
    <property type="entry name" value="DUF1893_TM1506-like"/>
</dbReference>
<dbReference type="AlphaFoldDB" id="A0A921LCH4"/>
<dbReference type="EMBL" id="DYVX01000072">
    <property type="protein sequence ID" value="HJF92469.1"/>
    <property type="molecule type" value="Genomic_DNA"/>
</dbReference>
<reference evidence="1" key="1">
    <citation type="journal article" date="2021" name="PeerJ">
        <title>Extensive microbial diversity within the chicken gut microbiome revealed by metagenomics and culture.</title>
        <authorList>
            <person name="Gilroy R."/>
            <person name="Ravi A."/>
            <person name="Getino M."/>
            <person name="Pursley I."/>
            <person name="Horton D.L."/>
            <person name="Alikhan N.F."/>
            <person name="Baker D."/>
            <person name="Gharbi K."/>
            <person name="Hall N."/>
            <person name="Watson M."/>
            <person name="Adriaenssens E.M."/>
            <person name="Foster-Nyarko E."/>
            <person name="Jarju S."/>
            <person name="Secka A."/>
            <person name="Antonio M."/>
            <person name="Oren A."/>
            <person name="Chaudhuri R.R."/>
            <person name="La Ragione R."/>
            <person name="Hildebrand F."/>
            <person name="Pallen M.J."/>
        </authorList>
    </citation>
    <scope>NUCLEOTIDE SEQUENCE</scope>
    <source>
        <strain evidence="1">CHK55-1828</strain>
    </source>
</reference>
<dbReference type="RefSeq" id="WP_276828088.1">
    <property type="nucleotide sequence ID" value="NZ_DYVX01000072.1"/>
</dbReference>
<dbReference type="GO" id="GO:0003824">
    <property type="term" value="F:catalytic activity"/>
    <property type="evidence" value="ECO:0007669"/>
    <property type="project" value="InterPro"/>
</dbReference>
<evidence type="ECO:0000313" key="2">
    <source>
        <dbReference type="Proteomes" id="UP000717835"/>
    </source>
</evidence>
<dbReference type="Gene3D" id="3.40.140.30">
    <property type="entry name" value="Hypothetical protein TM1506"/>
    <property type="match status" value="1"/>
</dbReference>
<dbReference type="Proteomes" id="UP000717835">
    <property type="component" value="Unassembled WGS sequence"/>
</dbReference>
<gene>
    <name evidence="1" type="ORF">K8W02_08815</name>
</gene>
<accession>A0A921LCH4</accession>
<organism evidence="1 2">
    <name type="scientific">Mediterranea massiliensis</name>
    <dbReference type="NCBI Taxonomy" id="1841865"/>
    <lineage>
        <taxon>Bacteria</taxon>
        <taxon>Pseudomonadati</taxon>
        <taxon>Bacteroidota</taxon>
        <taxon>Bacteroidia</taxon>
        <taxon>Bacteroidales</taxon>
        <taxon>Bacteroidaceae</taxon>
        <taxon>Mediterranea</taxon>
    </lineage>
</organism>
<evidence type="ECO:0000313" key="1">
    <source>
        <dbReference type="EMBL" id="HJF92469.1"/>
    </source>
</evidence>
<name>A0A921LCH4_9BACT</name>
<dbReference type="SUPFAM" id="SSF53927">
    <property type="entry name" value="Cytidine deaminase-like"/>
    <property type="match status" value="1"/>
</dbReference>
<dbReference type="Pfam" id="PF08973">
    <property type="entry name" value="TM1506"/>
    <property type="match status" value="1"/>
</dbReference>
<sequence>MKELIDMLHAGGYSCVIANGDRTRTFTRRGVADLYDLLVQEPDFLHGASVADKVIGKAAASLMVLGGVHEVYTHIISRPALRLLQEAGVAVSCDEVVDHIINRDHTGWCPLEQASRDLHSAKEIFPVIETFIANQRKNA</sequence>
<dbReference type="InterPro" id="IPR016193">
    <property type="entry name" value="Cytidine_deaminase-like"/>
</dbReference>
<comment type="caution">
    <text evidence="1">The sequence shown here is derived from an EMBL/GenBank/DDBJ whole genome shotgun (WGS) entry which is preliminary data.</text>
</comment>
<reference evidence="1" key="2">
    <citation type="submission" date="2021-09" db="EMBL/GenBank/DDBJ databases">
        <authorList>
            <person name="Gilroy R."/>
        </authorList>
    </citation>
    <scope>NUCLEOTIDE SEQUENCE</scope>
    <source>
        <strain evidence="1">CHK55-1828</strain>
    </source>
</reference>
<dbReference type="InterPro" id="IPR037081">
    <property type="entry name" value="Hyp_TM1506"/>
</dbReference>
<protein>
    <submittedName>
        <fullName evidence="1">DUF1893 domain-containing protein</fullName>
    </submittedName>
</protein>